<evidence type="ECO:0000313" key="3">
    <source>
        <dbReference type="Proteomes" id="UP000037069"/>
    </source>
</evidence>
<dbReference type="InterPro" id="IPR038602">
    <property type="entry name" value="Mite_allergen_7_sf"/>
</dbReference>
<feature type="signal peptide" evidence="1">
    <location>
        <begin position="1"/>
        <end position="21"/>
    </location>
</feature>
<feature type="chain" id="PRO_5005534920" description="Protein takeout" evidence="1">
    <location>
        <begin position="22"/>
        <end position="278"/>
    </location>
</feature>
<dbReference type="Pfam" id="PF16984">
    <property type="entry name" value="Grp7_allergen"/>
    <property type="match status" value="1"/>
</dbReference>
<protein>
    <recommendedName>
        <fullName evidence="4">Protein takeout</fullName>
    </recommendedName>
</protein>
<dbReference type="InterPro" id="IPR020234">
    <property type="entry name" value="Mite_allergen_group-7"/>
</dbReference>
<accession>A0A0L0BMS6</accession>
<dbReference type="AlphaFoldDB" id="A0A0L0BMS6"/>
<keyword evidence="3" id="KW-1185">Reference proteome</keyword>
<sequence>MFVNNLLIVLPVLTLLNTVESEDKFGQLDILRHSNANFNQPVKREIKSRHRRDNEDESDVGWSIINEEVDTVIPLLLEHLQKLQIEHLQLPDIKENLSVVRNKPLFLTYEAGLYLTNGIVYNVAGIQRYGPAYMTYEDKSFLTRFYLNIKNLQFEYNFLLKLMALEGFGKVIGSLEDVVIYAELAIDILTFKMKLYDFRVIQFRNIQVQLDQTRFIRHLTGVILSPITNLFKDRITTSISDGLKDQMQMVMDDFNNEDPLELKNFVKQILGGLTGQKN</sequence>
<dbReference type="Proteomes" id="UP000037069">
    <property type="component" value="Unassembled WGS sequence"/>
</dbReference>
<comment type="caution">
    <text evidence="2">The sequence shown here is derived from an EMBL/GenBank/DDBJ whole genome shotgun (WGS) entry which is preliminary data.</text>
</comment>
<dbReference type="EMBL" id="JRES01001625">
    <property type="protein sequence ID" value="KNC21346.1"/>
    <property type="molecule type" value="Genomic_DNA"/>
</dbReference>
<reference evidence="2 3" key="1">
    <citation type="journal article" date="2015" name="Nat. Commun.">
        <title>Lucilia cuprina genome unlocks parasitic fly biology to underpin future interventions.</title>
        <authorList>
            <person name="Anstead C.A."/>
            <person name="Korhonen P.K."/>
            <person name="Young N.D."/>
            <person name="Hall R.S."/>
            <person name="Jex A.R."/>
            <person name="Murali S.C."/>
            <person name="Hughes D.S."/>
            <person name="Lee S.F."/>
            <person name="Perry T."/>
            <person name="Stroehlein A.J."/>
            <person name="Ansell B.R."/>
            <person name="Breugelmans B."/>
            <person name="Hofmann A."/>
            <person name="Qu J."/>
            <person name="Dugan S."/>
            <person name="Lee S.L."/>
            <person name="Chao H."/>
            <person name="Dinh H."/>
            <person name="Han Y."/>
            <person name="Doddapaneni H.V."/>
            <person name="Worley K.C."/>
            <person name="Muzny D.M."/>
            <person name="Ioannidis P."/>
            <person name="Waterhouse R.M."/>
            <person name="Zdobnov E.M."/>
            <person name="James P.J."/>
            <person name="Bagnall N.H."/>
            <person name="Kotze A.C."/>
            <person name="Gibbs R.A."/>
            <person name="Richards S."/>
            <person name="Batterham P."/>
            <person name="Gasser R.B."/>
        </authorList>
    </citation>
    <scope>NUCLEOTIDE SEQUENCE [LARGE SCALE GENOMIC DNA]</scope>
    <source>
        <strain evidence="2 3">LS</strain>
        <tissue evidence="2">Full body</tissue>
    </source>
</reference>
<dbReference type="OrthoDB" id="6419576at2759"/>
<proteinExistence type="predicted"/>
<keyword evidence="1" id="KW-0732">Signal</keyword>
<dbReference type="Gene3D" id="3.15.10.50">
    <property type="match status" value="1"/>
</dbReference>
<gene>
    <name evidence="2" type="ORF">FF38_13058</name>
</gene>
<dbReference type="OMA" id="NNEDPLQ"/>
<evidence type="ECO:0000256" key="1">
    <source>
        <dbReference type="SAM" id="SignalP"/>
    </source>
</evidence>
<evidence type="ECO:0000313" key="2">
    <source>
        <dbReference type="EMBL" id="KNC21346.1"/>
    </source>
</evidence>
<name>A0A0L0BMS6_LUCCU</name>
<evidence type="ECO:0008006" key="4">
    <source>
        <dbReference type="Google" id="ProtNLM"/>
    </source>
</evidence>
<organism evidence="2 3">
    <name type="scientific">Lucilia cuprina</name>
    <name type="common">Green bottle fly</name>
    <name type="synonym">Australian sheep blowfly</name>
    <dbReference type="NCBI Taxonomy" id="7375"/>
    <lineage>
        <taxon>Eukaryota</taxon>
        <taxon>Metazoa</taxon>
        <taxon>Ecdysozoa</taxon>
        <taxon>Arthropoda</taxon>
        <taxon>Hexapoda</taxon>
        <taxon>Insecta</taxon>
        <taxon>Pterygota</taxon>
        <taxon>Neoptera</taxon>
        <taxon>Endopterygota</taxon>
        <taxon>Diptera</taxon>
        <taxon>Brachycera</taxon>
        <taxon>Muscomorpha</taxon>
        <taxon>Oestroidea</taxon>
        <taxon>Calliphoridae</taxon>
        <taxon>Luciliinae</taxon>
        <taxon>Lucilia</taxon>
    </lineage>
</organism>